<keyword evidence="3" id="KW-1185">Reference proteome</keyword>
<dbReference type="Proteomes" id="UP000245119">
    <property type="component" value="Linkage Group LG5"/>
</dbReference>
<dbReference type="PROSITE" id="PS50060">
    <property type="entry name" value="MAM_2"/>
    <property type="match status" value="1"/>
</dbReference>
<dbReference type="EMBL" id="PZQS01000005">
    <property type="protein sequence ID" value="PVD29718.1"/>
    <property type="molecule type" value="Genomic_DNA"/>
</dbReference>
<reference evidence="2 3" key="1">
    <citation type="submission" date="2018-04" db="EMBL/GenBank/DDBJ databases">
        <title>The genome of golden apple snail Pomacea canaliculata provides insight into stress tolerance and invasive adaptation.</title>
        <authorList>
            <person name="Liu C."/>
            <person name="Liu B."/>
            <person name="Ren Y."/>
            <person name="Zhang Y."/>
            <person name="Wang H."/>
            <person name="Li S."/>
            <person name="Jiang F."/>
            <person name="Yin L."/>
            <person name="Zhang G."/>
            <person name="Qian W."/>
            <person name="Fan W."/>
        </authorList>
    </citation>
    <scope>NUCLEOTIDE SEQUENCE [LARGE SCALE GENOMIC DNA]</scope>
    <source>
        <strain evidence="2">SZHN2017</strain>
        <tissue evidence="2">Muscle</tissue>
    </source>
</reference>
<dbReference type="Gene3D" id="2.60.120.200">
    <property type="match status" value="1"/>
</dbReference>
<dbReference type="InterPro" id="IPR000998">
    <property type="entry name" value="MAM_dom"/>
</dbReference>
<dbReference type="SMART" id="SM00137">
    <property type="entry name" value="MAM"/>
    <property type="match status" value="1"/>
</dbReference>
<dbReference type="AlphaFoldDB" id="A0A2T7P8H0"/>
<accession>A0A2T7P8H0</accession>
<organism evidence="2 3">
    <name type="scientific">Pomacea canaliculata</name>
    <name type="common">Golden apple snail</name>
    <dbReference type="NCBI Taxonomy" id="400727"/>
    <lineage>
        <taxon>Eukaryota</taxon>
        <taxon>Metazoa</taxon>
        <taxon>Spiralia</taxon>
        <taxon>Lophotrochozoa</taxon>
        <taxon>Mollusca</taxon>
        <taxon>Gastropoda</taxon>
        <taxon>Caenogastropoda</taxon>
        <taxon>Architaenioglossa</taxon>
        <taxon>Ampullarioidea</taxon>
        <taxon>Ampullariidae</taxon>
        <taxon>Pomacea</taxon>
    </lineage>
</organism>
<dbReference type="SUPFAM" id="SSF49899">
    <property type="entry name" value="Concanavalin A-like lectins/glucanases"/>
    <property type="match status" value="1"/>
</dbReference>
<evidence type="ECO:0000259" key="1">
    <source>
        <dbReference type="PROSITE" id="PS50060"/>
    </source>
</evidence>
<gene>
    <name evidence="2" type="ORF">C0Q70_08974</name>
</gene>
<sequence length="170" mass="18803">MFIEASARGRGKNAIIYSPLYRGLVEQCVQFYYHMNGRHIGTLNVYAQARGAGLASVWRAYGNQGDIWSVARLAIPKELARAGYQIAFEGITENGFQGDMAIDDVSVADGPCPVEQGIQTVQVQFNDTTTSLIDDGKNFARNIRKGRLARIFKKKGENNAEEKLVDKGQE</sequence>
<name>A0A2T7P8H0_POMCA</name>
<dbReference type="OrthoDB" id="6107927at2759"/>
<dbReference type="InterPro" id="IPR013320">
    <property type="entry name" value="ConA-like_dom_sf"/>
</dbReference>
<dbReference type="CDD" id="cd06263">
    <property type="entry name" value="MAM"/>
    <property type="match status" value="1"/>
</dbReference>
<dbReference type="PANTHER" id="PTHR23282">
    <property type="entry name" value="APICAL ENDOSOMAL GLYCOPROTEIN PRECURSOR"/>
    <property type="match status" value="1"/>
</dbReference>
<dbReference type="InterPro" id="IPR051560">
    <property type="entry name" value="MAM_domain-containing"/>
</dbReference>
<comment type="caution">
    <text evidence="2">The sequence shown here is derived from an EMBL/GenBank/DDBJ whole genome shotgun (WGS) entry which is preliminary data.</text>
</comment>
<feature type="domain" description="MAM" evidence="1">
    <location>
        <begin position="1"/>
        <end position="114"/>
    </location>
</feature>
<dbReference type="STRING" id="400727.A0A2T7P8H0"/>
<dbReference type="GO" id="GO:0016020">
    <property type="term" value="C:membrane"/>
    <property type="evidence" value="ECO:0007669"/>
    <property type="project" value="InterPro"/>
</dbReference>
<evidence type="ECO:0000313" key="3">
    <source>
        <dbReference type="Proteomes" id="UP000245119"/>
    </source>
</evidence>
<evidence type="ECO:0000313" key="2">
    <source>
        <dbReference type="EMBL" id="PVD29718.1"/>
    </source>
</evidence>
<dbReference type="Pfam" id="PF00629">
    <property type="entry name" value="MAM"/>
    <property type="match status" value="1"/>
</dbReference>
<protein>
    <recommendedName>
        <fullName evidence="1">MAM domain-containing protein</fullName>
    </recommendedName>
</protein>
<proteinExistence type="predicted"/>
<dbReference type="PANTHER" id="PTHR23282:SF142">
    <property type="entry name" value="MAM DOMAIN-CONTAINING PROTEIN"/>
    <property type="match status" value="1"/>
</dbReference>